<sequence length="218" mass="24822">MDLLLTIFDMDGLMFDTERISYEAWKVAAEKYKFEISSETYEGLICKTEEDLLKELRYIYGEAAPINEWRNYMKKVRGEIIDKNKTVRKKKGLDSLINFLRNKDIKIAVASSSYRKTVEKYLKLENLTDHIDIIVSGDEVLNGKPNPEILLKACSKANVDTSKALVLEDSLPGIKAAKNAGINVFLVPDMVRNKEIESSADKVFNSLEEVRIYLSSVL</sequence>
<dbReference type="KEGG" id="spoa:EQM13_06565"/>
<dbReference type="SFLD" id="SFLDG01129">
    <property type="entry name" value="C1.5:_HAD__Beta-PGM__Phosphata"/>
    <property type="match status" value="1"/>
</dbReference>
<dbReference type="Gene3D" id="1.10.150.240">
    <property type="entry name" value="Putative phosphatase, domain 2"/>
    <property type="match status" value="1"/>
</dbReference>
<dbReference type="EMBL" id="CP035282">
    <property type="protein sequence ID" value="QAT61277.1"/>
    <property type="molecule type" value="Genomic_DNA"/>
</dbReference>
<dbReference type="SUPFAM" id="SSF56784">
    <property type="entry name" value="HAD-like"/>
    <property type="match status" value="1"/>
</dbReference>
<dbReference type="OrthoDB" id="9797743at2"/>
<dbReference type="Proteomes" id="UP000287969">
    <property type="component" value="Chromosome"/>
</dbReference>
<evidence type="ECO:0000313" key="2">
    <source>
        <dbReference type="Proteomes" id="UP000287969"/>
    </source>
</evidence>
<dbReference type="SFLD" id="SFLDS00003">
    <property type="entry name" value="Haloacid_Dehalogenase"/>
    <property type="match status" value="1"/>
</dbReference>
<accession>A0A410QBE3</accession>
<proteinExistence type="predicted"/>
<dbReference type="Gene3D" id="3.40.50.1000">
    <property type="entry name" value="HAD superfamily/HAD-like"/>
    <property type="match status" value="1"/>
</dbReference>
<dbReference type="InterPro" id="IPR041492">
    <property type="entry name" value="HAD_2"/>
</dbReference>
<protein>
    <submittedName>
        <fullName evidence="1">HAD family phosphatase</fullName>
    </submittedName>
</protein>
<name>A0A410QBE3_9FIRM</name>
<dbReference type="InterPro" id="IPR023198">
    <property type="entry name" value="PGP-like_dom2"/>
</dbReference>
<dbReference type="NCBIfam" id="TIGR01509">
    <property type="entry name" value="HAD-SF-IA-v3"/>
    <property type="match status" value="1"/>
</dbReference>
<dbReference type="InterPro" id="IPR006439">
    <property type="entry name" value="HAD-SF_hydro_IA"/>
</dbReference>
<dbReference type="NCBIfam" id="TIGR01549">
    <property type="entry name" value="HAD-SF-IA-v1"/>
    <property type="match status" value="1"/>
</dbReference>
<dbReference type="InterPro" id="IPR036412">
    <property type="entry name" value="HAD-like_sf"/>
</dbReference>
<keyword evidence="2" id="KW-1185">Reference proteome</keyword>
<dbReference type="AlphaFoldDB" id="A0A410QBE3"/>
<dbReference type="PANTHER" id="PTHR18901:SF38">
    <property type="entry name" value="PSEUDOURIDINE-5'-PHOSPHATASE"/>
    <property type="match status" value="1"/>
</dbReference>
<evidence type="ECO:0000313" key="1">
    <source>
        <dbReference type="EMBL" id="QAT61277.1"/>
    </source>
</evidence>
<organism evidence="1 2">
    <name type="scientific">Acidilutibacter cellobiosedens</name>
    <dbReference type="NCBI Taxonomy" id="2507161"/>
    <lineage>
        <taxon>Bacteria</taxon>
        <taxon>Bacillati</taxon>
        <taxon>Bacillota</taxon>
        <taxon>Tissierellia</taxon>
        <taxon>Tissierellales</taxon>
        <taxon>Acidilutibacteraceae</taxon>
        <taxon>Acidilutibacter</taxon>
    </lineage>
</organism>
<gene>
    <name evidence="1" type="ORF">EQM13_06565</name>
</gene>
<dbReference type="SFLD" id="SFLDG01135">
    <property type="entry name" value="C1.5.6:_HAD__Beta-PGM__Phospha"/>
    <property type="match status" value="1"/>
</dbReference>
<dbReference type="Pfam" id="PF13419">
    <property type="entry name" value="HAD_2"/>
    <property type="match status" value="1"/>
</dbReference>
<reference evidence="2" key="1">
    <citation type="submission" date="2019-01" db="EMBL/GenBank/DDBJ databases">
        <title>Draft genomes of a novel of Sporanaerobacter strains.</title>
        <authorList>
            <person name="Ma S."/>
        </authorList>
    </citation>
    <scope>NUCLEOTIDE SEQUENCE [LARGE SCALE GENOMIC DNA]</scope>
    <source>
        <strain evidence="2">NJN-17</strain>
    </source>
</reference>
<dbReference type="InterPro" id="IPR023214">
    <property type="entry name" value="HAD_sf"/>
</dbReference>
<dbReference type="RefSeq" id="WP_071141392.1">
    <property type="nucleotide sequence ID" value="NZ_CP035282.1"/>
</dbReference>
<dbReference type="PANTHER" id="PTHR18901">
    <property type="entry name" value="2-DEOXYGLUCOSE-6-PHOSPHATE PHOSPHATASE 2"/>
    <property type="match status" value="1"/>
</dbReference>